<dbReference type="CDD" id="cd10941">
    <property type="entry name" value="CE4_PuuE_HpPgdA_like_2"/>
    <property type="match status" value="1"/>
</dbReference>
<dbReference type="EMBL" id="LO017727">
    <property type="protein sequence ID" value="CRH08073.1"/>
    <property type="molecule type" value="Genomic_DNA"/>
</dbReference>
<dbReference type="Pfam" id="PF01522">
    <property type="entry name" value="Polysacc_deac_1"/>
    <property type="match status" value="1"/>
</dbReference>
<dbReference type="Pfam" id="PF11959">
    <property type="entry name" value="DUF3473"/>
    <property type="match status" value="1"/>
</dbReference>
<organism evidence="2">
    <name type="scientific">Magnetococcus massalia (strain MO-1)</name>
    <dbReference type="NCBI Taxonomy" id="451514"/>
    <lineage>
        <taxon>Bacteria</taxon>
        <taxon>Pseudomonadati</taxon>
        <taxon>Pseudomonadota</taxon>
        <taxon>Magnetococcia</taxon>
        <taxon>Magnetococcales</taxon>
        <taxon>Magnetococcaceae</taxon>
        <taxon>Magnetococcus</taxon>
    </lineage>
</organism>
<dbReference type="InterPro" id="IPR022560">
    <property type="entry name" value="DUF3473"/>
</dbReference>
<dbReference type="GO" id="GO:0016810">
    <property type="term" value="F:hydrolase activity, acting on carbon-nitrogen (but not peptide) bonds"/>
    <property type="evidence" value="ECO:0007669"/>
    <property type="project" value="InterPro"/>
</dbReference>
<accession>A0A1S7LNR2</accession>
<feature type="domain" description="NodB homology" evidence="1">
    <location>
        <begin position="35"/>
        <end position="290"/>
    </location>
</feature>
<evidence type="ECO:0000313" key="2">
    <source>
        <dbReference type="EMBL" id="CRH08073.1"/>
    </source>
</evidence>
<dbReference type="SUPFAM" id="SSF88713">
    <property type="entry name" value="Glycoside hydrolase/deacetylase"/>
    <property type="match status" value="1"/>
</dbReference>
<dbReference type="InterPro" id="IPR002509">
    <property type="entry name" value="NODB_dom"/>
</dbReference>
<dbReference type="NCBIfam" id="TIGR03006">
    <property type="entry name" value="pepcterm_polyde"/>
    <property type="match status" value="1"/>
</dbReference>
<dbReference type="InterPro" id="IPR014344">
    <property type="entry name" value="XrtA_polysacc_deacetyl"/>
</dbReference>
<reference evidence="2" key="1">
    <citation type="submission" date="2015-04" db="EMBL/GenBank/DDBJ databases">
        <authorList>
            <person name="Syromyatnikov M.Y."/>
            <person name="Popov V.N."/>
        </authorList>
    </citation>
    <scope>NUCLEOTIDE SEQUENCE</scope>
    <source>
        <strain evidence="2">MO-1</strain>
    </source>
</reference>
<dbReference type="PANTHER" id="PTHR47561:SF1">
    <property type="entry name" value="POLYSACCHARIDE DEACETYLASE FAMILY PROTEIN (AFU_ORTHOLOGUE AFUA_6G05030)"/>
    <property type="match status" value="1"/>
</dbReference>
<dbReference type="GO" id="GO:0005975">
    <property type="term" value="P:carbohydrate metabolic process"/>
    <property type="evidence" value="ECO:0007669"/>
    <property type="project" value="InterPro"/>
</dbReference>
<dbReference type="InterPro" id="IPR045235">
    <property type="entry name" value="PuuE_HpPgdA-like"/>
</dbReference>
<evidence type="ECO:0000259" key="1">
    <source>
        <dbReference type="PROSITE" id="PS51677"/>
    </source>
</evidence>
<proteinExistence type="predicted"/>
<dbReference type="PROSITE" id="PS51677">
    <property type="entry name" value="NODB"/>
    <property type="match status" value="1"/>
</dbReference>
<dbReference type="InterPro" id="IPR011330">
    <property type="entry name" value="Glyco_hydro/deAcase_b/a-brl"/>
</dbReference>
<sequence>MGAMVNTAPQPICNAFTVDVEDYYQVCAFESHIDPSTWPNFDSRVEASTERILGLMDEVGVKGTFFTLGCVAARYPQLVRRIVDNGHELASHGYAHVRVTQQDPLSFRHDVDRTRKLLEDIGGFPVIGYRASTYSITQDTLWALEILRETGHLYSSSIYPIKHDLYGMPEAPRFAHRPRAEGVMEIPAATVEWKGVRWPCGGGGWFRLLPYPLTVRAIARINRVDEQPLSFYCHPWEVDPDQPRIEGISMKTRFRHYLNLHRTLPRLSKLLRDFSWDRMDHVYRQVIHDA</sequence>
<dbReference type="PANTHER" id="PTHR47561">
    <property type="entry name" value="POLYSACCHARIDE DEACETYLASE FAMILY PROTEIN (AFU_ORTHOLOGUE AFUA_6G05030)"/>
    <property type="match status" value="1"/>
</dbReference>
<dbReference type="Gene3D" id="3.20.20.370">
    <property type="entry name" value="Glycoside hydrolase/deacetylase"/>
    <property type="match status" value="1"/>
</dbReference>
<gene>
    <name evidence="2" type="ORF">MAGMO_3945</name>
</gene>
<name>A0A1S7LNR2_MAGMO</name>
<dbReference type="AlphaFoldDB" id="A0A1S7LNR2"/>
<protein>
    <submittedName>
        <fullName evidence="2">Putative CE4: related to polysaccharide deacetylase</fullName>
    </submittedName>
</protein>